<dbReference type="InterPro" id="IPR010255">
    <property type="entry name" value="Haem_peroxidase_sf"/>
</dbReference>
<evidence type="ECO:0000256" key="2">
    <source>
        <dbReference type="ARBA" id="ARBA00022525"/>
    </source>
</evidence>
<feature type="compositionally biased region" description="Pro residues" evidence="4">
    <location>
        <begin position="83"/>
        <end position="97"/>
    </location>
</feature>
<protein>
    <submittedName>
        <fullName evidence="5">Animal haem peroxidase</fullName>
    </submittedName>
</protein>
<dbReference type="InterPro" id="IPR037120">
    <property type="entry name" value="Haem_peroxidase_sf_animal"/>
</dbReference>
<evidence type="ECO:0000313" key="5">
    <source>
        <dbReference type="EMBL" id="SDX99751.1"/>
    </source>
</evidence>
<keyword evidence="2" id="KW-0964">Secreted</keyword>
<comment type="subcellular location">
    <subcellularLocation>
        <location evidence="1">Secreted</location>
    </subcellularLocation>
</comment>
<keyword evidence="5" id="KW-0575">Peroxidase</keyword>
<dbReference type="GO" id="GO:0005576">
    <property type="term" value="C:extracellular region"/>
    <property type="evidence" value="ECO:0007669"/>
    <property type="project" value="UniProtKB-SubCell"/>
</dbReference>
<dbReference type="GO" id="GO:0020037">
    <property type="term" value="F:heme binding"/>
    <property type="evidence" value="ECO:0007669"/>
    <property type="project" value="InterPro"/>
</dbReference>
<dbReference type="CDD" id="cd09819">
    <property type="entry name" value="An_peroxidase_bacterial_1"/>
    <property type="match status" value="1"/>
</dbReference>
<dbReference type="Pfam" id="PF03098">
    <property type="entry name" value="An_peroxidase"/>
    <property type="match status" value="1"/>
</dbReference>
<feature type="region of interest" description="Disordered" evidence="4">
    <location>
        <begin position="76"/>
        <end position="116"/>
    </location>
</feature>
<gene>
    <name evidence="5" type="ORF">SAMN05660209_01780</name>
</gene>
<organism evidence="5 6">
    <name type="scientific">Geodermatophilus africanus</name>
    <dbReference type="NCBI Taxonomy" id="1137993"/>
    <lineage>
        <taxon>Bacteria</taxon>
        <taxon>Bacillati</taxon>
        <taxon>Actinomycetota</taxon>
        <taxon>Actinomycetes</taxon>
        <taxon>Geodermatophilales</taxon>
        <taxon>Geodermatophilaceae</taxon>
        <taxon>Geodermatophilus</taxon>
    </lineage>
</organism>
<dbReference type="Gene3D" id="1.10.640.10">
    <property type="entry name" value="Haem peroxidase domain superfamily, animal type"/>
    <property type="match status" value="1"/>
</dbReference>
<keyword evidence="6" id="KW-1185">Reference proteome</keyword>
<dbReference type="GO" id="GO:0006979">
    <property type="term" value="P:response to oxidative stress"/>
    <property type="evidence" value="ECO:0007669"/>
    <property type="project" value="InterPro"/>
</dbReference>
<dbReference type="PANTHER" id="PTHR11475">
    <property type="entry name" value="OXIDASE/PEROXIDASE"/>
    <property type="match status" value="1"/>
</dbReference>
<evidence type="ECO:0000313" key="6">
    <source>
        <dbReference type="Proteomes" id="UP000198921"/>
    </source>
</evidence>
<name>A0A1H3G919_9ACTN</name>
<evidence type="ECO:0000256" key="4">
    <source>
        <dbReference type="SAM" id="MobiDB-lite"/>
    </source>
</evidence>
<proteinExistence type="predicted"/>
<dbReference type="STRING" id="1137993.SAMN05660209_01780"/>
<dbReference type="EMBL" id="FNOT01000004">
    <property type="protein sequence ID" value="SDX99751.1"/>
    <property type="molecule type" value="Genomic_DNA"/>
</dbReference>
<sequence length="632" mass="68641">MCPVPAPRRSLGAIESGRGGGLCDAGGRVHVHGFGDETGGVCPFSGAGGGTARSGVSRRTMLAGLASLAALPVMSGTAHAAPPRRPPVPTTAPTPPARRPRAARGAHAVGNPRGSDIAVRAGRDAEARFGMMFKKLPAFAPPDALLTALAVSMNDGKAPLSDVKDSDVAFDNPGMPAGYIYLGQFVDHDMTLDKTPLTLQQQDPRAMTNYDTPRFDLASVYGKGPAGSPELYDPARPGYLLCNDHDGVRDLPRDDVGAAYLGDPRNDENLIVAQFHAVFLRLHNKLRDEGKTFEQAQQLVRWHYQWLIVNDYLPRIVGRDVVDRLLRRRRGGPIEFLGRFYKPRNPRRPYMPVEYSGAAYRFGHSMIRAEYEVHDQHTVPIFGNEGYQDLRGNRPVPEDLWIDWNYFFEIPGMSTPDDRNMARLIDTQLSLPLSKLPPTVVAPTAGAITSLAERNLLRGKRLGLPAGQDVAVAMGLKPLTNQQLGLTDPGWKGKAPLWFYVLKEAELLGGHRLGQVGGTIVAEVILGLMACDTASYFTANPGFDPGAGYSMGHFLLWADAIDPRAFEAPEDELPEEEEPADGEVDEGEVEDEAPHEEEPEVEEPEDDEEPELLEPGEAPDPAATSPVPGQVV</sequence>
<keyword evidence="5" id="KW-0560">Oxidoreductase</keyword>
<reference evidence="6" key="1">
    <citation type="submission" date="2016-10" db="EMBL/GenBank/DDBJ databases">
        <authorList>
            <person name="Varghese N."/>
            <person name="Submissions S."/>
        </authorList>
    </citation>
    <scope>NUCLEOTIDE SEQUENCE [LARGE SCALE GENOMIC DNA]</scope>
    <source>
        <strain evidence="6">DSM 45422</strain>
    </source>
</reference>
<dbReference type="GO" id="GO:0004601">
    <property type="term" value="F:peroxidase activity"/>
    <property type="evidence" value="ECO:0007669"/>
    <property type="project" value="UniProtKB-KW"/>
</dbReference>
<feature type="region of interest" description="Disordered" evidence="4">
    <location>
        <begin position="570"/>
        <end position="632"/>
    </location>
</feature>
<dbReference type="InterPro" id="IPR019791">
    <property type="entry name" value="Haem_peroxidase_animal"/>
</dbReference>
<evidence type="ECO:0000256" key="1">
    <source>
        <dbReference type="ARBA" id="ARBA00004613"/>
    </source>
</evidence>
<dbReference type="Proteomes" id="UP000198921">
    <property type="component" value="Unassembled WGS sequence"/>
</dbReference>
<dbReference type="AlphaFoldDB" id="A0A1H3G919"/>
<accession>A0A1H3G919</accession>
<feature type="compositionally biased region" description="Acidic residues" evidence="4">
    <location>
        <begin position="570"/>
        <end position="614"/>
    </location>
</feature>
<dbReference type="SUPFAM" id="SSF48113">
    <property type="entry name" value="Heme-dependent peroxidases"/>
    <property type="match status" value="1"/>
</dbReference>
<keyword evidence="3" id="KW-0325">Glycoprotein</keyword>
<dbReference type="PANTHER" id="PTHR11475:SF4">
    <property type="entry name" value="CHORION PEROXIDASE"/>
    <property type="match status" value="1"/>
</dbReference>
<evidence type="ECO:0000256" key="3">
    <source>
        <dbReference type="ARBA" id="ARBA00023180"/>
    </source>
</evidence>